<protein>
    <recommendedName>
        <fullName evidence="2">PDZ domain-containing protein</fullName>
    </recommendedName>
</protein>
<feature type="region of interest" description="Disordered" evidence="1">
    <location>
        <begin position="206"/>
        <end position="289"/>
    </location>
</feature>
<feature type="domain" description="PDZ" evidence="2">
    <location>
        <begin position="352"/>
        <end position="434"/>
    </location>
</feature>
<feature type="compositionally biased region" description="Polar residues" evidence="1">
    <location>
        <begin position="233"/>
        <end position="245"/>
    </location>
</feature>
<dbReference type="SMART" id="SM00228">
    <property type="entry name" value="PDZ"/>
    <property type="match status" value="1"/>
</dbReference>
<reference evidence="3 4" key="1">
    <citation type="submission" date="2012-05" db="EMBL/GenBank/DDBJ databases">
        <title>Recombination and specialization in a pathogen metapopulation.</title>
        <authorList>
            <person name="Gardiner A."/>
            <person name="Kemen E."/>
            <person name="Schultz-Larsen T."/>
            <person name="MacLean D."/>
            <person name="Van Oosterhout C."/>
            <person name="Jones J.D.G."/>
        </authorList>
    </citation>
    <scope>NUCLEOTIDE SEQUENCE [LARGE SCALE GENOMIC DNA]</scope>
    <source>
        <strain evidence="3 4">Ac Nc2</strain>
    </source>
</reference>
<accession>A0A024FTX3</accession>
<dbReference type="Gene3D" id="2.30.42.10">
    <property type="match status" value="1"/>
</dbReference>
<feature type="compositionally biased region" description="Polar residues" evidence="1">
    <location>
        <begin position="275"/>
        <end position="285"/>
    </location>
</feature>
<dbReference type="PROSITE" id="PS50106">
    <property type="entry name" value="PDZ"/>
    <property type="match status" value="1"/>
</dbReference>
<dbReference type="InParanoid" id="A0A024FTX3"/>
<name>A0A024FTX3_9STRA</name>
<dbReference type="InterPro" id="IPR036034">
    <property type="entry name" value="PDZ_sf"/>
</dbReference>
<gene>
    <name evidence="3" type="ORF">BN9_108920</name>
</gene>
<evidence type="ECO:0000256" key="1">
    <source>
        <dbReference type="SAM" id="MobiDB-lite"/>
    </source>
</evidence>
<proteinExistence type="predicted"/>
<feature type="compositionally biased region" description="Basic and acidic residues" evidence="1">
    <location>
        <begin position="246"/>
        <end position="261"/>
    </location>
</feature>
<evidence type="ECO:0000313" key="4">
    <source>
        <dbReference type="Proteomes" id="UP000053237"/>
    </source>
</evidence>
<comment type="caution">
    <text evidence="3">The sequence shown here is derived from an EMBL/GenBank/DDBJ whole genome shotgun (WGS) entry which is preliminary data.</text>
</comment>
<sequence length="524" mass="58818">MSVSRDRVVNKDEKSSSNEFGKSQWESYTNSLDTSSSDRNALILKGKQLLALYQTLRREGHLTHSKHKNAKEDPIDEGITIDGLGRNLPSLDLQRGDTNLMELNANLQNIWNVISFLKCPQIESALHKLESVIEEYNEPLSVVNNAFKEVDRTSEMKNASKYATGSKLDVDQEKNIAIDGTYCEPLTQRVEAVTALYDSQSECAEDFDSMKEKHNGSETSGMNEKNEDPNGQEGYTQEDNWPTNESEGRHGQHENVDEKQKHSMQLSVNKEKNENSYNHDTIQSTELRDSHTLPLDDKSHLAQDPNAVPEMQVKENVSLAVFHSENPVHPDLINSVPCSPTQKASRKNDASIYNVTFVDRGPIGIHFQANFPDSGATVRELLPHMAAEKIGQVEPFDRLIAVNKNSVETAPFRHVMLLLEGGLRPLTLTFARPTSDDAILASKSHEIPANDSIWQATKNSQEHHLDEEIVLDAESEEETELSTRQNDVSEFDSNISIADKIITNVFSFFWKPPTRVQASVARII</sequence>
<evidence type="ECO:0000259" key="2">
    <source>
        <dbReference type="PROSITE" id="PS50106"/>
    </source>
</evidence>
<dbReference type="SUPFAM" id="SSF50156">
    <property type="entry name" value="PDZ domain-like"/>
    <property type="match status" value="1"/>
</dbReference>
<organism evidence="3 4">
    <name type="scientific">Albugo candida</name>
    <dbReference type="NCBI Taxonomy" id="65357"/>
    <lineage>
        <taxon>Eukaryota</taxon>
        <taxon>Sar</taxon>
        <taxon>Stramenopiles</taxon>
        <taxon>Oomycota</taxon>
        <taxon>Peronosporomycetes</taxon>
        <taxon>Albuginales</taxon>
        <taxon>Albuginaceae</taxon>
        <taxon>Albugo</taxon>
    </lineage>
</organism>
<feature type="compositionally biased region" description="Basic and acidic residues" evidence="1">
    <location>
        <begin position="1"/>
        <end position="16"/>
    </location>
</feature>
<dbReference type="EMBL" id="CAIX01000309">
    <property type="protein sequence ID" value="CCI10593.1"/>
    <property type="molecule type" value="Genomic_DNA"/>
</dbReference>
<dbReference type="InterPro" id="IPR001478">
    <property type="entry name" value="PDZ"/>
</dbReference>
<evidence type="ECO:0000313" key="3">
    <source>
        <dbReference type="EMBL" id="CCI10593.1"/>
    </source>
</evidence>
<dbReference type="Proteomes" id="UP000053237">
    <property type="component" value="Unassembled WGS sequence"/>
</dbReference>
<dbReference type="AlphaFoldDB" id="A0A024FTX3"/>
<dbReference type="CDD" id="cd00136">
    <property type="entry name" value="PDZ_canonical"/>
    <property type="match status" value="1"/>
</dbReference>
<feature type="compositionally biased region" description="Polar residues" evidence="1">
    <location>
        <begin position="17"/>
        <end position="35"/>
    </location>
</feature>
<dbReference type="OrthoDB" id="2020426at2759"/>
<feature type="region of interest" description="Disordered" evidence="1">
    <location>
        <begin position="1"/>
        <end position="35"/>
    </location>
</feature>
<keyword evidence="4" id="KW-1185">Reference proteome</keyword>